<dbReference type="GO" id="GO:0005886">
    <property type="term" value="C:plasma membrane"/>
    <property type="evidence" value="ECO:0007669"/>
    <property type="project" value="TreeGrafter"/>
</dbReference>
<keyword evidence="4 6" id="KW-1133">Transmembrane helix</keyword>
<dbReference type="PANTHER" id="PTHR10783">
    <property type="entry name" value="XENOTROPIC AND POLYTROPIC RETROVIRUS RECEPTOR 1-RELATED"/>
    <property type="match status" value="1"/>
</dbReference>
<reference evidence="9 10" key="2">
    <citation type="submission" date="2018-11" db="EMBL/GenBank/DDBJ databases">
        <authorList>
            <consortium name="Pathogen Informatics"/>
        </authorList>
    </citation>
    <scope>NUCLEOTIDE SEQUENCE [LARGE SCALE GENOMIC DNA]</scope>
</reference>
<keyword evidence="5 6" id="KW-0472">Membrane</keyword>
<dbReference type="InterPro" id="IPR029063">
    <property type="entry name" value="SAM-dependent_MTases_sf"/>
</dbReference>
<dbReference type="PROSITE" id="PS51380">
    <property type="entry name" value="EXS"/>
    <property type="match status" value="1"/>
</dbReference>
<dbReference type="PANTHER" id="PTHR10783:SF103">
    <property type="entry name" value="SOLUTE CARRIER FAMILY 53 MEMBER 1"/>
    <property type="match status" value="1"/>
</dbReference>
<feature type="domain" description="EXS" evidence="7">
    <location>
        <begin position="536"/>
        <end position="740"/>
    </location>
</feature>
<feature type="domain" description="SPX" evidence="8">
    <location>
        <begin position="78"/>
        <end position="257"/>
    </location>
</feature>
<evidence type="ECO:0000256" key="5">
    <source>
        <dbReference type="ARBA" id="ARBA00023136"/>
    </source>
</evidence>
<name>A0A183UBL1_TOXCA</name>
<dbReference type="CDD" id="cd14477">
    <property type="entry name" value="SPX_XPR1_like"/>
    <property type="match status" value="1"/>
</dbReference>
<accession>A0A183UBL1</accession>
<dbReference type="Pfam" id="PF03105">
    <property type="entry name" value="SPX"/>
    <property type="match status" value="2"/>
</dbReference>
<proteinExistence type="inferred from homology"/>
<protein>
    <submittedName>
        <fullName evidence="11">Xenotropic and polytropic retrovirus receptor 1</fullName>
    </submittedName>
</protein>
<evidence type="ECO:0000256" key="6">
    <source>
        <dbReference type="SAM" id="Phobius"/>
    </source>
</evidence>
<dbReference type="EMBL" id="UYWY01019405">
    <property type="protein sequence ID" value="VDM37128.1"/>
    <property type="molecule type" value="Genomic_DNA"/>
</dbReference>
<dbReference type="InterPro" id="IPR004342">
    <property type="entry name" value="EXS_C"/>
</dbReference>
<dbReference type="AlphaFoldDB" id="A0A183UBL1"/>
<dbReference type="GO" id="GO:0016036">
    <property type="term" value="P:cellular response to phosphate starvation"/>
    <property type="evidence" value="ECO:0007669"/>
    <property type="project" value="TreeGrafter"/>
</dbReference>
<dbReference type="GO" id="GO:0005794">
    <property type="term" value="C:Golgi apparatus"/>
    <property type="evidence" value="ECO:0007669"/>
    <property type="project" value="TreeGrafter"/>
</dbReference>
<evidence type="ECO:0000256" key="3">
    <source>
        <dbReference type="ARBA" id="ARBA00022692"/>
    </source>
</evidence>
<feature type="transmembrane region" description="Helical" evidence="6">
    <location>
        <begin position="313"/>
        <end position="334"/>
    </location>
</feature>
<dbReference type="Proteomes" id="UP000050794">
    <property type="component" value="Unassembled WGS sequence"/>
</dbReference>
<evidence type="ECO:0000313" key="10">
    <source>
        <dbReference type="Proteomes" id="UP000050794"/>
    </source>
</evidence>
<evidence type="ECO:0000256" key="2">
    <source>
        <dbReference type="ARBA" id="ARBA00009665"/>
    </source>
</evidence>
<evidence type="ECO:0000256" key="4">
    <source>
        <dbReference type="ARBA" id="ARBA00022989"/>
    </source>
</evidence>
<keyword evidence="3 6" id="KW-0812">Transmembrane</keyword>
<feature type="transmembrane region" description="Helical" evidence="6">
    <location>
        <begin position="606"/>
        <end position="625"/>
    </location>
</feature>
<dbReference type="GO" id="GO:0006817">
    <property type="term" value="P:phosphate ion transport"/>
    <property type="evidence" value="ECO:0007669"/>
    <property type="project" value="TreeGrafter"/>
</dbReference>
<evidence type="ECO:0000313" key="9">
    <source>
        <dbReference type="EMBL" id="VDM37128.1"/>
    </source>
</evidence>
<evidence type="ECO:0000259" key="7">
    <source>
        <dbReference type="PROSITE" id="PS51380"/>
    </source>
</evidence>
<dbReference type="Pfam" id="PF03124">
    <property type="entry name" value="EXS"/>
    <property type="match status" value="1"/>
</dbReference>
<dbReference type="GO" id="GO:0000822">
    <property type="term" value="F:inositol hexakisphosphate binding"/>
    <property type="evidence" value="ECO:0007669"/>
    <property type="project" value="TreeGrafter"/>
</dbReference>
<evidence type="ECO:0000313" key="11">
    <source>
        <dbReference type="WBParaSite" id="TCNE_0000588101-mRNA-1"/>
    </source>
</evidence>
<feature type="transmembrane region" description="Helical" evidence="6">
    <location>
        <begin position="394"/>
        <end position="418"/>
    </location>
</feature>
<feature type="transmembrane region" description="Helical" evidence="6">
    <location>
        <begin position="6"/>
        <end position="29"/>
    </location>
</feature>
<gene>
    <name evidence="9" type="ORF">TCNE_LOCUS5881</name>
</gene>
<dbReference type="Gene3D" id="3.40.50.150">
    <property type="entry name" value="Vaccinia Virus protein VP39"/>
    <property type="match status" value="1"/>
</dbReference>
<organism evidence="10 11">
    <name type="scientific">Toxocara canis</name>
    <name type="common">Canine roundworm</name>
    <dbReference type="NCBI Taxonomy" id="6265"/>
    <lineage>
        <taxon>Eukaryota</taxon>
        <taxon>Metazoa</taxon>
        <taxon>Ecdysozoa</taxon>
        <taxon>Nematoda</taxon>
        <taxon>Chromadorea</taxon>
        <taxon>Rhabditida</taxon>
        <taxon>Spirurina</taxon>
        <taxon>Ascaridomorpha</taxon>
        <taxon>Ascaridoidea</taxon>
        <taxon>Toxocaridae</taxon>
        <taxon>Toxocara</taxon>
    </lineage>
</organism>
<keyword evidence="10" id="KW-1185">Reference proteome</keyword>
<feature type="transmembrane region" description="Helical" evidence="6">
    <location>
        <begin position="424"/>
        <end position="442"/>
    </location>
</feature>
<dbReference type="InterPro" id="IPR004331">
    <property type="entry name" value="SPX_dom"/>
</dbReference>
<sequence length="994" mass="114751">MGLSGGLILAGSIGAGAVAITLASVPFVAPGLRRVCLPYVPATGRQLRHVADALSKCDHSKMTPLVDLGSGDGRVVKMKFGEQLASHLTPEWRKQYIRYEELKSLLYDMMLEVPTEEDTREQYISQMDEKFFAECEQELTKINLFFSQKIAEAQGKYHELNGELVAFKEFMCAAEDEQARKFTSNLRNRFARRGSSSKHVNRERAKTAQQLKLAFSEFYLALVLVQNYQQLNATGFRKILKKHDKLTMNERGLDWRINKVEKSSFFLNREIETLISNVETTVINELEGGNRQAGMKRLKVPPLSEKQHSTTTFSLGLFLGAFIVLGIAILLTWFGAEVRRDEPKWVAVRLFRGLLLFFMCIWLCGLNMYGWAAAGVNHVLIFEVDPRNHLTYQTLMQISSFMCMLWAIGVLGYLYAHLIHLPPFLFPMLLMIVCLVILFNPLKKPDTLFRRNSRFWLLKHCFNCFTAPLHFVTFPDFWLGDQMNSLTTSFLDLQYFVCFYATEIDYSGWTMTVRAVNLTMNEPVPWGYVDINTGRDMCTSASGVRALVSIIPATVRFMQCLRRFRDTGRAHPHLVNAGKYFTTYPVIIFKSLNHWAEKADPSTTSLFFYLWIASYIISFTYTFLWDVFMDWGLIDPRAPKDSPFLREEMIYGSKWYYYAAIVQDFVLRLSWVLNVSLGEAWTLDSDLLTCITAPLEVFRRFVWNYFRLENEHVNNCGQFRAVRDISVKPIKKGDLESLLSKMDQQDGVTHRGQDLRDRVKKQKKVLQCAASGYQSVGLELNALLVLYSRYKARRQHVAHLATFYRKDIFKADLSKYRSAVIFGAEFLMNDLVPKLDEMLVGSYLIACRFPLPSNTRWRLLYKVGEGHDTVWLYEKCSYVVEDNRLAIEVKFSSKIRVDHGSFIDAEIFGGRFMLRYPQGHLYIALGICSTGMVFPVAIWMYKALTMDKNEFIEYRNQYNAVVHDRQKYGRQLAFPFFFPSKPSVEKERAEQRSS</sequence>
<dbReference type="WBParaSite" id="TCNE_0000588101-mRNA-1">
    <property type="protein sequence ID" value="TCNE_0000588101-mRNA-1"/>
    <property type="gene ID" value="TCNE_0000588101"/>
</dbReference>
<evidence type="ECO:0000259" key="8">
    <source>
        <dbReference type="PROSITE" id="PS51382"/>
    </source>
</evidence>
<comment type="subcellular location">
    <subcellularLocation>
        <location evidence="1">Membrane</location>
        <topology evidence="1">Multi-pass membrane protein</topology>
    </subcellularLocation>
</comment>
<dbReference type="PROSITE" id="PS51382">
    <property type="entry name" value="SPX"/>
    <property type="match status" value="1"/>
</dbReference>
<reference evidence="11" key="1">
    <citation type="submission" date="2016-06" db="UniProtKB">
        <authorList>
            <consortium name="WormBaseParasite"/>
        </authorList>
    </citation>
    <scope>IDENTIFICATION</scope>
</reference>
<feature type="transmembrane region" description="Helical" evidence="6">
    <location>
        <begin position="354"/>
        <end position="382"/>
    </location>
</feature>
<evidence type="ECO:0000256" key="1">
    <source>
        <dbReference type="ARBA" id="ARBA00004141"/>
    </source>
</evidence>
<feature type="transmembrane region" description="Helical" evidence="6">
    <location>
        <begin position="921"/>
        <end position="941"/>
    </location>
</feature>
<comment type="similarity">
    <text evidence="2">Belongs to the SYG1 (TC 2.A.94) family.</text>
</comment>